<dbReference type="EMBL" id="JACHIP010000003">
    <property type="protein sequence ID" value="MBB5058012.1"/>
    <property type="molecule type" value="Genomic_DNA"/>
</dbReference>
<dbReference type="InterPro" id="IPR035919">
    <property type="entry name" value="EAL_sf"/>
</dbReference>
<evidence type="ECO:0000259" key="8">
    <source>
        <dbReference type="PROSITE" id="PS50110"/>
    </source>
</evidence>
<sequence length="717" mass="80239">MESSSKVLIVDDEDSNVDMLSRRLSRCGYNVVSASNGEQALRMLEESPVDLVLLDQMMPGMTGTEVLRKIRASKSAQRLPVIMVTAVSDSSAIALALDLGANDYVTKPLDFQIALARIRTQLAMGREEDKVRKNEERHVLAARGSGEGLWDWDLTSNTVFCTRELHSLVGLAAREQAYHPRSCVARVHPGDRRAFALAFTSTDDPADESASQFRLRHESGRYRWYSLRGVTLRNADGVPIRRVGSITDVTARLTIDTLTGLANKRVLEEEIETAILRRARVPSGRFCVLLFDIDHFKHLKPSLTQAGCQLLLIRFAERVQKVLSEFGSSELENPGNPPIFARLAEDEFAILVDPLRHVSQAELLADLLTREMRPSFSIEEREIFCSISLGLVIGRPDHKSAEDVLRDANTATSAAELRGAGKWVLFEESMSKLRDQRLQLDIDLRTAVKREEFEVFYQSRVHLDTGAICGFEALVRWNHPTRGQVSPLEFIPIAEESGIIHDIGLWVLERACEQTQLWRKQYNLAEDFEVSVNLSPQQCKEPNLVSSVTEILQRTGLPASSLNLELTESLLMEDIDQAKAVLHALKRLGIGLKIDDFGTGYSCLKYLCQFPFDSLKIDRSFTKELDQDSVEIEEIVRTIVQMAGNLKMEVVAEGVENAAHVSRLRELGCKYGQGFLFSRPVNAAAAERMLGPKRGQEKHRIGGPTIEALHSPREEPV</sequence>
<dbReference type="SMART" id="SM00267">
    <property type="entry name" value="GGDEF"/>
    <property type="match status" value="1"/>
</dbReference>
<keyword evidence="12" id="KW-1185">Reference proteome</keyword>
<dbReference type="GO" id="GO:0003677">
    <property type="term" value="F:DNA binding"/>
    <property type="evidence" value="ECO:0007669"/>
    <property type="project" value="UniProtKB-KW"/>
</dbReference>
<dbReference type="Gene3D" id="3.40.50.2300">
    <property type="match status" value="1"/>
</dbReference>
<dbReference type="CDD" id="cd01949">
    <property type="entry name" value="GGDEF"/>
    <property type="match status" value="1"/>
</dbReference>
<dbReference type="AlphaFoldDB" id="A0A7W7ZDW5"/>
<dbReference type="FunFam" id="3.20.20.450:FF:000001">
    <property type="entry name" value="Cyclic di-GMP phosphodiesterase yahA"/>
    <property type="match status" value="1"/>
</dbReference>
<dbReference type="InterPro" id="IPR035965">
    <property type="entry name" value="PAS-like_dom_sf"/>
</dbReference>
<feature type="modified residue" description="4-aspartylphosphate" evidence="6">
    <location>
        <position position="55"/>
    </location>
</feature>
<dbReference type="InterPro" id="IPR001789">
    <property type="entry name" value="Sig_transdc_resp-reg_receiver"/>
</dbReference>
<dbReference type="InterPro" id="IPR001633">
    <property type="entry name" value="EAL_dom"/>
</dbReference>
<dbReference type="InterPro" id="IPR013655">
    <property type="entry name" value="PAS_fold_3"/>
</dbReference>
<evidence type="ECO:0000256" key="1">
    <source>
        <dbReference type="ARBA" id="ARBA00022553"/>
    </source>
</evidence>
<dbReference type="CDD" id="cd00130">
    <property type="entry name" value="PAS"/>
    <property type="match status" value="1"/>
</dbReference>
<keyword evidence="1 6" id="KW-0597">Phosphoprotein</keyword>
<keyword evidence="3" id="KW-0805">Transcription regulation</keyword>
<evidence type="ECO:0000256" key="7">
    <source>
        <dbReference type="SAM" id="MobiDB-lite"/>
    </source>
</evidence>
<evidence type="ECO:0000259" key="10">
    <source>
        <dbReference type="PROSITE" id="PS50887"/>
    </source>
</evidence>
<dbReference type="InterPro" id="IPR011006">
    <property type="entry name" value="CheY-like_superfamily"/>
</dbReference>
<evidence type="ECO:0000313" key="12">
    <source>
        <dbReference type="Proteomes" id="UP000540989"/>
    </source>
</evidence>
<reference evidence="11 12" key="1">
    <citation type="submission" date="2020-08" db="EMBL/GenBank/DDBJ databases">
        <title>Genomic Encyclopedia of Type Strains, Phase IV (KMG-V): Genome sequencing to study the core and pangenomes of soil and plant-associated prokaryotes.</title>
        <authorList>
            <person name="Whitman W."/>
        </authorList>
    </citation>
    <scope>NUCLEOTIDE SEQUENCE [LARGE SCALE GENOMIC DNA]</scope>
    <source>
        <strain evidence="11 12">M8UP14</strain>
    </source>
</reference>
<dbReference type="SUPFAM" id="SSF141868">
    <property type="entry name" value="EAL domain-like"/>
    <property type="match status" value="1"/>
</dbReference>
<gene>
    <name evidence="11" type="ORF">HDF16_002718</name>
</gene>
<dbReference type="InterPro" id="IPR052155">
    <property type="entry name" value="Biofilm_reg_signaling"/>
</dbReference>
<proteinExistence type="predicted"/>
<evidence type="ECO:0000313" key="11">
    <source>
        <dbReference type="EMBL" id="MBB5058012.1"/>
    </source>
</evidence>
<dbReference type="SMART" id="SM00052">
    <property type="entry name" value="EAL"/>
    <property type="match status" value="1"/>
</dbReference>
<dbReference type="GO" id="GO:0000160">
    <property type="term" value="P:phosphorelay signal transduction system"/>
    <property type="evidence" value="ECO:0007669"/>
    <property type="project" value="UniProtKB-KW"/>
</dbReference>
<dbReference type="RefSeq" id="WP_184217230.1">
    <property type="nucleotide sequence ID" value="NZ_JACHIP010000003.1"/>
</dbReference>
<dbReference type="SUPFAM" id="SSF52172">
    <property type="entry name" value="CheY-like"/>
    <property type="match status" value="1"/>
</dbReference>
<keyword evidence="2" id="KW-0902">Two-component regulatory system</keyword>
<organism evidence="11 12">
    <name type="scientific">Granulicella aggregans</name>
    <dbReference type="NCBI Taxonomy" id="474949"/>
    <lineage>
        <taxon>Bacteria</taxon>
        <taxon>Pseudomonadati</taxon>
        <taxon>Acidobacteriota</taxon>
        <taxon>Terriglobia</taxon>
        <taxon>Terriglobales</taxon>
        <taxon>Acidobacteriaceae</taxon>
        <taxon>Granulicella</taxon>
    </lineage>
</organism>
<dbReference type="Proteomes" id="UP000540989">
    <property type="component" value="Unassembled WGS sequence"/>
</dbReference>
<dbReference type="SMART" id="SM00448">
    <property type="entry name" value="REC"/>
    <property type="match status" value="1"/>
</dbReference>
<feature type="domain" description="EAL" evidence="9">
    <location>
        <begin position="437"/>
        <end position="694"/>
    </location>
</feature>
<evidence type="ECO:0000256" key="5">
    <source>
        <dbReference type="ARBA" id="ARBA00023163"/>
    </source>
</evidence>
<evidence type="ECO:0000256" key="6">
    <source>
        <dbReference type="PROSITE-ProRule" id="PRU00169"/>
    </source>
</evidence>
<evidence type="ECO:0000256" key="3">
    <source>
        <dbReference type="ARBA" id="ARBA00023015"/>
    </source>
</evidence>
<evidence type="ECO:0000259" key="9">
    <source>
        <dbReference type="PROSITE" id="PS50883"/>
    </source>
</evidence>
<dbReference type="Gene3D" id="3.30.450.20">
    <property type="entry name" value="PAS domain"/>
    <property type="match status" value="1"/>
</dbReference>
<dbReference type="PANTHER" id="PTHR44757:SF2">
    <property type="entry name" value="BIOFILM ARCHITECTURE MAINTENANCE PROTEIN MBAA"/>
    <property type="match status" value="1"/>
</dbReference>
<name>A0A7W7ZDW5_9BACT</name>
<dbReference type="SUPFAM" id="SSF55785">
    <property type="entry name" value="PYP-like sensor domain (PAS domain)"/>
    <property type="match status" value="1"/>
</dbReference>
<keyword evidence="4" id="KW-0238">DNA-binding</keyword>
<dbReference type="InterPro" id="IPR000014">
    <property type="entry name" value="PAS"/>
</dbReference>
<dbReference type="Gene3D" id="3.20.20.450">
    <property type="entry name" value="EAL domain"/>
    <property type="match status" value="1"/>
</dbReference>
<dbReference type="CDD" id="cd01948">
    <property type="entry name" value="EAL"/>
    <property type="match status" value="1"/>
</dbReference>
<dbReference type="PANTHER" id="PTHR44757">
    <property type="entry name" value="DIGUANYLATE CYCLASE DGCP"/>
    <property type="match status" value="1"/>
</dbReference>
<feature type="domain" description="Response regulatory" evidence="8">
    <location>
        <begin position="6"/>
        <end position="122"/>
    </location>
</feature>
<evidence type="ECO:0000256" key="2">
    <source>
        <dbReference type="ARBA" id="ARBA00023012"/>
    </source>
</evidence>
<dbReference type="InterPro" id="IPR043128">
    <property type="entry name" value="Rev_trsase/Diguanyl_cyclase"/>
</dbReference>
<dbReference type="Pfam" id="PF00990">
    <property type="entry name" value="GGDEF"/>
    <property type="match status" value="1"/>
</dbReference>
<protein>
    <submittedName>
        <fullName evidence="11">Diguanylate cyclase (GGDEF)-like protein</fullName>
    </submittedName>
</protein>
<comment type="caution">
    <text evidence="11">The sequence shown here is derived from an EMBL/GenBank/DDBJ whole genome shotgun (WGS) entry which is preliminary data.</text>
</comment>
<accession>A0A7W7ZDW5</accession>
<dbReference type="Gene3D" id="3.30.70.270">
    <property type="match status" value="1"/>
</dbReference>
<feature type="domain" description="GGDEF" evidence="10">
    <location>
        <begin position="284"/>
        <end position="428"/>
    </location>
</feature>
<keyword evidence="5" id="KW-0804">Transcription</keyword>
<dbReference type="InterPro" id="IPR000160">
    <property type="entry name" value="GGDEF_dom"/>
</dbReference>
<dbReference type="PROSITE" id="PS50883">
    <property type="entry name" value="EAL"/>
    <property type="match status" value="1"/>
</dbReference>
<evidence type="ECO:0000256" key="4">
    <source>
        <dbReference type="ARBA" id="ARBA00023125"/>
    </source>
</evidence>
<dbReference type="PROSITE" id="PS50110">
    <property type="entry name" value="RESPONSE_REGULATORY"/>
    <property type="match status" value="1"/>
</dbReference>
<dbReference type="SUPFAM" id="SSF55073">
    <property type="entry name" value="Nucleotide cyclase"/>
    <property type="match status" value="1"/>
</dbReference>
<dbReference type="Pfam" id="PF08447">
    <property type="entry name" value="PAS_3"/>
    <property type="match status" value="1"/>
</dbReference>
<dbReference type="Pfam" id="PF00563">
    <property type="entry name" value="EAL"/>
    <property type="match status" value="1"/>
</dbReference>
<feature type="region of interest" description="Disordered" evidence="7">
    <location>
        <begin position="693"/>
        <end position="717"/>
    </location>
</feature>
<dbReference type="PROSITE" id="PS50887">
    <property type="entry name" value="GGDEF"/>
    <property type="match status" value="1"/>
</dbReference>
<dbReference type="NCBIfam" id="TIGR00254">
    <property type="entry name" value="GGDEF"/>
    <property type="match status" value="1"/>
</dbReference>
<dbReference type="FunFam" id="3.40.50.2300:FF:000001">
    <property type="entry name" value="DNA-binding response regulator PhoB"/>
    <property type="match status" value="1"/>
</dbReference>
<dbReference type="CDD" id="cd17574">
    <property type="entry name" value="REC_OmpR"/>
    <property type="match status" value="1"/>
</dbReference>
<dbReference type="InterPro" id="IPR029787">
    <property type="entry name" value="Nucleotide_cyclase"/>
</dbReference>
<dbReference type="Pfam" id="PF00072">
    <property type="entry name" value="Response_reg"/>
    <property type="match status" value="1"/>
</dbReference>